<keyword evidence="3" id="KW-0934">Plastid</keyword>
<evidence type="ECO:0000256" key="2">
    <source>
        <dbReference type="ARBA" id="ARBA00022528"/>
    </source>
</evidence>
<dbReference type="FunFam" id="1.25.40.10:FF:001213">
    <property type="entry name" value="Pentatricopeptide repeat-containing protein, mitochondrial"/>
    <property type="match status" value="1"/>
</dbReference>
<gene>
    <name evidence="7" type="ORF">F511_05247</name>
</gene>
<keyword evidence="2" id="KW-0150">Chloroplast</keyword>
<name>A0A2Z7CQU8_9LAMI</name>
<feature type="repeat" description="PPR" evidence="6">
    <location>
        <begin position="638"/>
        <end position="672"/>
    </location>
</feature>
<proteinExistence type="predicted"/>
<dbReference type="SUPFAM" id="SSF48452">
    <property type="entry name" value="TPR-like"/>
    <property type="match status" value="1"/>
</dbReference>
<evidence type="ECO:0000256" key="6">
    <source>
        <dbReference type="PROSITE-ProRule" id="PRU00708"/>
    </source>
</evidence>
<feature type="repeat" description="PPR" evidence="6">
    <location>
        <begin position="316"/>
        <end position="351"/>
    </location>
</feature>
<dbReference type="EMBL" id="KQ995304">
    <property type="protein sequence ID" value="KZV47196.1"/>
    <property type="molecule type" value="Genomic_DNA"/>
</dbReference>
<dbReference type="InterPro" id="IPR011990">
    <property type="entry name" value="TPR-like_helical_dom_sf"/>
</dbReference>
<evidence type="ECO:0000256" key="4">
    <source>
        <dbReference type="ARBA" id="ARBA00022737"/>
    </source>
</evidence>
<protein>
    <submittedName>
        <fullName evidence="7">Pentatricopeptide repeat-containing protein</fullName>
    </submittedName>
</protein>
<dbReference type="InterPro" id="IPR046848">
    <property type="entry name" value="E_motif"/>
</dbReference>
<feature type="repeat" description="PPR" evidence="6">
    <location>
        <begin position="571"/>
        <end position="605"/>
    </location>
</feature>
<dbReference type="NCBIfam" id="TIGR00756">
    <property type="entry name" value="PPR"/>
    <property type="match status" value="8"/>
</dbReference>
<feature type="repeat" description="PPR" evidence="6">
    <location>
        <begin position="145"/>
        <end position="179"/>
    </location>
</feature>
<comment type="subcellular location">
    <subcellularLocation>
        <location evidence="1">Plastid</location>
        <location evidence="1">Chloroplast</location>
    </subcellularLocation>
</comment>
<keyword evidence="8" id="KW-1185">Reference proteome</keyword>
<sequence length="1126" mass="126097">MSSRKYYYRHLLSLLHKHQYFRRPIQEIHAHFLRTDESCGMLALWNSVVKHYSLGAFPHEAVVLFKFLKEQSNPADFDSFTYAYVIKACANLRQPSVGTQLHCVSIKVGFSGYGVFVQTALVNMYVDCGYLVEATTMFDEMPERNLVTWNVLVTGFIKWGQIESARSVFDVMPVKNVVAWTGIIDGYTRANRLLDALSLFRRMAVNEGIKPTEVTLLTIFPAVWKSGCVEGCEMLHAYGEKSGLNELDIRLMNCLIDAYAKVGCINSARKVFEDISDKRKNLISWTSIISGLSMHGMAAEVKDFCRRMENELVKPNTITFLSVINACSHAGLVEEGLEFYRKMVDDSGITPDIKHYGSIIDLLGRAGRLEEAEKIASGIPSEINNVMVWRTLLGACSFHGDVEMGERVAKHLMKLEREYGGDYVLLSNIFSGAGRFLDSERVRNVMVDRNAARVPGISVSKNQRRTVLVQDHLELTTSGRADPKHEAEEAKEAEVMNAAYSVRLSRLFQSLCAMATKSLPATHKLHAHSITSGLLSSHNGAHFTSLLLSAYCLCGHMLYACRLFDKLPKRTLVSYKPMIRMYVENRCPRSALELFVEMHQSGCSMDDTFVGNSLLAMYMNCGDVEGARVVFDVMEEKTVVSWNTMISGNLRNDKAEEALIVFSRMMESMVEIDSATVLSVLPACGYLKDLKVGREVHSLIEEKGFGKRVPVQNALVDMYARCGRIDEAHGVFDKLTEKDVVSWTTMIHGYILNGEVRGALDMFRLMQFEGAKPNEVTLVSLLAMCTEFLDMKLGKCLHGWAIRQHTECDVIVETALIDLYSKCGLVEQSFRVFSRTSKKRTVPWNAILSGCIHNELAREAIGIFKKMLLEAVKLNDATWKSLLPAYAIEADLYQALNIHGFLFASGFIKKVDIVTGLVDVYSKCGNLEYAHKIFDGVSTRNRDIVLWSAIISGYGKHGHGEVVVSLFNQMVQFGVKPNEITFTSVLHACGHAGMVDHGLNLFKFMQNNHPECLRSDHYTCMVDLLGRANQLLEAYELIKTMPFRPNHAVWGALLGACVIHENVELGEVAANWLFELEPENTGNYVLMGNIYSAVGRFGDAEKVRTKMDNIGLIKAPAQSVVEARNL</sequence>
<dbReference type="GO" id="GO:0009451">
    <property type="term" value="P:RNA modification"/>
    <property type="evidence" value="ECO:0007669"/>
    <property type="project" value="InterPro"/>
</dbReference>
<evidence type="ECO:0000256" key="3">
    <source>
        <dbReference type="ARBA" id="ARBA00022640"/>
    </source>
</evidence>
<dbReference type="FunFam" id="1.25.40.10:FF:000090">
    <property type="entry name" value="Pentatricopeptide repeat-containing protein, chloroplastic"/>
    <property type="match status" value="1"/>
</dbReference>
<feature type="repeat" description="PPR" evidence="6">
    <location>
        <begin position="281"/>
        <end position="315"/>
    </location>
</feature>
<dbReference type="InterPro" id="IPR046960">
    <property type="entry name" value="PPR_At4g14850-like_plant"/>
</dbReference>
<feature type="repeat" description="PPR" evidence="6">
    <location>
        <begin position="943"/>
        <end position="977"/>
    </location>
</feature>
<keyword evidence="4" id="KW-0677">Repeat</keyword>
<evidence type="ECO:0000313" key="8">
    <source>
        <dbReference type="Proteomes" id="UP000250235"/>
    </source>
</evidence>
<dbReference type="Pfam" id="PF13041">
    <property type="entry name" value="PPR_2"/>
    <property type="match status" value="2"/>
</dbReference>
<feature type="repeat" description="PPR" evidence="6">
    <location>
        <begin position="739"/>
        <end position="773"/>
    </location>
</feature>
<dbReference type="Gene3D" id="1.25.40.10">
    <property type="entry name" value="Tetratricopeptide repeat domain"/>
    <property type="match status" value="9"/>
</dbReference>
<dbReference type="GO" id="GO:0003723">
    <property type="term" value="F:RNA binding"/>
    <property type="evidence" value="ECO:0007669"/>
    <property type="project" value="InterPro"/>
</dbReference>
<dbReference type="GO" id="GO:0009507">
    <property type="term" value="C:chloroplast"/>
    <property type="evidence" value="ECO:0007669"/>
    <property type="project" value="UniProtKB-SubCell"/>
</dbReference>
<feature type="repeat" description="PPR" evidence="6">
    <location>
        <begin position="978"/>
        <end position="1008"/>
    </location>
</feature>
<keyword evidence="5" id="KW-0809">Transit peptide</keyword>
<dbReference type="InterPro" id="IPR002885">
    <property type="entry name" value="PPR_rpt"/>
</dbReference>
<dbReference type="FunFam" id="1.25.40.10:FF:000351">
    <property type="entry name" value="Pentatricopeptide repeat-containing protein"/>
    <property type="match status" value="1"/>
</dbReference>
<dbReference type="Proteomes" id="UP000250235">
    <property type="component" value="Unassembled WGS sequence"/>
</dbReference>
<dbReference type="PANTHER" id="PTHR47926:SF460">
    <property type="entry name" value="OS01G0815900 PROTEIN"/>
    <property type="match status" value="1"/>
</dbReference>
<dbReference type="OrthoDB" id="185373at2759"/>
<dbReference type="FunFam" id="1.25.40.10:FF:000436">
    <property type="entry name" value="Pentatricopeptide repeat-containing protein At5g39350 family"/>
    <property type="match status" value="1"/>
</dbReference>
<dbReference type="PANTHER" id="PTHR47926">
    <property type="entry name" value="PENTATRICOPEPTIDE REPEAT-CONTAINING PROTEIN"/>
    <property type="match status" value="1"/>
</dbReference>
<evidence type="ECO:0000256" key="5">
    <source>
        <dbReference type="ARBA" id="ARBA00022946"/>
    </source>
</evidence>
<dbReference type="AlphaFoldDB" id="A0A2Z7CQU8"/>
<organism evidence="7 8">
    <name type="scientific">Dorcoceras hygrometricum</name>
    <dbReference type="NCBI Taxonomy" id="472368"/>
    <lineage>
        <taxon>Eukaryota</taxon>
        <taxon>Viridiplantae</taxon>
        <taxon>Streptophyta</taxon>
        <taxon>Embryophyta</taxon>
        <taxon>Tracheophyta</taxon>
        <taxon>Spermatophyta</taxon>
        <taxon>Magnoliopsida</taxon>
        <taxon>eudicotyledons</taxon>
        <taxon>Gunneridae</taxon>
        <taxon>Pentapetalae</taxon>
        <taxon>asterids</taxon>
        <taxon>lamiids</taxon>
        <taxon>Lamiales</taxon>
        <taxon>Gesneriaceae</taxon>
        <taxon>Didymocarpoideae</taxon>
        <taxon>Trichosporeae</taxon>
        <taxon>Loxocarpinae</taxon>
        <taxon>Dorcoceras</taxon>
    </lineage>
</organism>
<evidence type="ECO:0000256" key="1">
    <source>
        <dbReference type="ARBA" id="ARBA00004229"/>
    </source>
</evidence>
<accession>A0A2Z7CQU8</accession>
<dbReference type="Pfam" id="PF01535">
    <property type="entry name" value="PPR"/>
    <property type="match status" value="14"/>
</dbReference>
<dbReference type="FunFam" id="1.25.40.10:FF:000395">
    <property type="entry name" value="Pentatricopeptide repeat-containing protein chloroplastic"/>
    <property type="match status" value="1"/>
</dbReference>
<dbReference type="Pfam" id="PF20431">
    <property type="entry name" value="E_motif"/>
    <property type="match status" value="2"/>
</dbReference>
<dbReference type="PROSITE" id="PS51375">
    <property type="entry name" value="PPR"/>
    <property type="match status" value="9"/>
</dbReference>
<feature type="repeat" description="PPR" evidence="6">
    <location>
        <begin position="809"/>
        <end position="843"/>
    </location>
</feature>
<reference evidence="7 8" key="1">
    <citation type="journal article" date="2015" name="Proc. Natl. Acad. Sci. U.S.A.">
        <title>The resurrection genome of Boea hygrometrica: A blueprint for survival of dehydration.</title>
        <authorList>
            <person name="Xiao L."/>
            <person name="Yang G."/>
            <person name="Zhang L."/>
            <person name="Yang X."/>
            <person name="Zhao S."/>
            <person name="Ji Z."/>
            <person name="Zhou Q."/>
            <person name="Hu M."/>
            <person name="Wang Y."/>
            <person name="Chen M."/>
            <person name="Xu Y."/>
            <person name="Jin H."/>
            <person name="Xiao X."/>
            <person name="Hu G."/>
            <person name="Bao F."/>
            <person name="Hu Y."/>
            <person name="Wan P."/>
            <person name="Li L."/>
            <person name="Deng X."/>
            <person name="Kuang T."/>
            <person name="Xiang C."/>
            <person name="Zhu J.K."/>
            <person name="Oliver M.J."/>
            <person name="He Y."/>
        </authorList>
    </citation>
    <scope>NUCLEOTIDE SEQUENCE [LARGE SCALE GENOMIC DNA]</scope>
    <source>
        <strain evidence="8">cv. XS01</strain>
    </source>
</reference>
<evidence type="ECO:0000313" key="7">
    <source>
        <dbReference type="EMBL" id="KZV47196.1"/>
    </source>
</evidence>